<dbReference type="AlphaFoldDB" id="A0A1X7RA79"/>
<name>A0A1X7RA79_9SACH</name>
<sequence>MSSPLERRKLKFSNTKRDEIRDDLLKDVALLSRSQGPNQQLESLKTDATKREQLLNQIKVETNDSNIEHGLRKLREIIVSMICDDNNDQWIPFAENVYIMSFEFFLRRKEWGKIGGIVLEFIKDNLHDLFYERGFLEVYILYLSHLEHNLTKSIDMISQGKNVRVNETNNYLLRLSTIYCEETAPPTIWFRILQESQLKEKYPQAYQLLEQSGKVTEMQGRCFNIVKMSYNQISWQYLEEDWLLGIPMNETLRSTIENTYLINKNSNGSRTIMLKKRKV</sequence>
<accession>A0A1X7RA79</accession>
<evidence type="ECO:0008006" key="3">
    <source>
        <dbReference type="Google" id="ProtNLM"/>
    </source>
</evidence>
<keyword evidence="2" id="KW-1185">Reference proteome</keyword>
<evidence type="ECO:0000313" key="2">
    <source>
        <dbReference type="Proteomes" id="UP000196158"/>
    </source>
</evidence>
<reference evidence="1 2" key="1">
    <citation type="submission" date="2017-04" db="EMBL/GenBank/DDBJ databases">
        <authorList>
            <person name="Afonso C.L."/>
            <person name="Miller P.J."/>
            <person name="Scott M.A."/>
            <person name="Spackman E."/>
            <person name="Goraichik I."/>
            <person name="Dimitrov K.M."/>
            <person name="Suarez D.L."/>
            <person name="Swayne D.E."/>
        </authorList>
    </citation>
    <scope>NUCLEOTIDE SEQUENCE [LARGE SCALE GENOMIC DNA]</scope>
</reference>
<protein>
    <recommendedName>
        <fullName evidence="3">CSN8/PSMD8/EIF3K domain-containing protein</fullName>
    </recommendedName>
</protein>
<dbReference type="EMBL" id="FXLY01000012">
    <property type="protein sequence ID" value="SMN22511.1"/>
    <property type="molecule type" value="Genomic_DNA"/>
</dbReference>
<organism evidence="1 2">
    <name type="scientific">Maudiozyma saulgeensis</name>
    <dbReference type="NCBI Taxonomy" id="1789683"/>
    <lineage>
        <taxon>Eukaryota</taxon>
        <taxon>Fungi</taxon>
        <taxon>Dikarya</taxon>
        <taxon>Ascomycota</taxon>
        <taxon>Saccharomycotina</taxon>
        <taxon>Saccharomycetes</taxon>
        <taxon>Saccharomycetales</taxon>
        <taxon>Saccharomycetaceae</taxon>
        <taxon>Maudiozyma</taxon>
    </lineage>
</organism>
<gene>
    <name evidence="1" type="ORF">KASA_0G01122G</name>
</gene>
<dbReference type="Proteomes" id="UP000196158">
    <property type="component" value="Unassembled WGS sequence"/>
</dbReference>
<dbReference type="OrthoDB" id="4035094at2759"/>
<evidence type="ECO:0000313" key="1">
    <source>
        <dbReference type="EMBL" id="SMN22511.1"/>
    </source>
</evidence>
<proteinExistence type="predicted"/>